<dbReference type="AlphaFoldDB" id="A0A1D2M9N2"/>
<name>A0A1D2M9N2_ORCCI</name>
<dbReference type="PANTHER" id="PTHR43107:SF15">
    <property type="entry name" value="FATTY ACID TRANSPORT PROTEIN 3, ISOFORM A"/>
    <property type="match status" value="1"/>
</dbReference>
<reference evidence="6 7" key="1">
    <citation type="journal article" date="2016" name="Genome Biol. Evol.">
        <title>Gene Family Evolution Reflects Adaptation to Soil Environmental Stressors in the Genome of the Collembolan Orchesella cincta.</title>
        <authorList>
            <person name="Faddeeva-Vakhrusheva A."/>
            <person name="Derks M.F."/>
            <person name="Anvar S.Y."/>
            <person name="Agamennone V."/>
            <person name="Suring W."/>
            <person name="Smit S."/>
            <person name="van Straalen N.M."/>
            <person name="Roelofs D."/>
        </authorList>
    </citation>
    <scope>NUCLEOTIDE SEQUENCE [LARGE SCALE GENOMIC DNA]</scope>
    <source>
        <tissue evidence="6">Mixed pool</tissue>
    </source>
</reference>
<dbReference type="OrthoDB" id="288590at2759"/>
<dbReference type="Gene3D" id="3.30.300.30">
    <property type="match status" value="1"/>
</dbReference>
<accession>A0A1D2M9N2</accession>
<dbReference type="InterPro" id="IPR025110">
    <property type="entry name" value="AMP-bd_C"/>
</dbReference>
<protein>
    <submittedName>
        <fullName evidence="6">Long-chain fatty acid transport protein 1</fullName>
    </submittedName>
</protein>
<dbReference type="SUPFAM" id="SSF56801">
    <property type="entry name" value="Acetyl-CoA synthetase-like"/>
    <property type="match status" value="1"/>
</dbReference>
<evidence type="ECO:0000313" key="6">
    <source>
        <dbReference type="EMBL" id="ODM89680.1"/>
    </source>
</evidence>
<keyword evidence="3" id="KW-0547">Nucleotide-binding</keyword>
<dbReference type="GO" id="GO:0005886">
    <property type="term" value="C:plasma membrane"/>
    <property type="evidence" value="ECO:0007669"/>
    <property type="project" value="TreeGrafter"/>
</dbReference>
<feature type="domain" description="AMP-binding enzyme C-terminal" evidence="5">
    <location>
        <begin position="61"/>
        <end position="127"/>
    </location>
</feature>
<dbReference type="OMA" id="RNERXEP"/>
<dbReference type="GO" id="GO:0005524">
    <property type="term" value="F:ATP binding"/>
    <property type="evidence" value="ECO:0007669"/>
    <property type="project" value="UniProtKB-KW"/>
</dbReference>
<comment type="similarity">
    <text evidence="1">Belongs to the ATP-dependent AMP-binding enzyme family.</text>
</comment>
<evidence type="ECO:0000256" key="1">
    <source>
        <dbReference type="ARBA" id="ARBA00006432"/>
    </source>
</evidence>
<gene>
    <name evidence="6" type="ORF">Ocin01_17000</name>
</gene>
<dbReference type="Proteomes" id="UP000094527">
    <property type="component" value="Unassembled WGS sequence"/>
</dbReference>
<dbReference type="InterPro" id="IPR045851">
    <property type="entry name" value="AMP-bd_C_sf"/>
</dbReference>
<keyword evidence="2" id="KW-0436">Ligase</keyword>
<dbReference type="PANTHER" id="PTHR43107">
    <property type="entry name" value="LONG-CHAIN FATTY ACID TRANSPORT PROTEIN"/>
    <property type="match status" value="1"/>
</dbReference>
<dbReference type="EMBL" id="LJIJ01002448">
    <property type="protein sequence ID" value="ODM89680.1"/>
    <property type="molecule type" value="Genomic_DNA"/>
</dbReference>
<organism evidence="6 7">
    <name type="scientific">Orchesella cincta</name>
    <name type="common">Springtail</name>
    <name type="synonym">Podura cincta</name>
    <dbReference type="NCBI Taxonomy" id="48709"/>
    <lineage>
        <taxon>Eukaryota</taxon>
        <taxon>Metazoa</taxon>
        <taxon>Ecdysozoa</taxon>
        <taxon>Arthropoda</taxon>
        <taxon>Hexapoda</taxon>
        <taxon>Collembola</taxon>
        <taxon>Entomobryomorpha</taxon>
        <taxon>Entomobryoidea</taxon>
        <taxon>Orchesellidae</taxon>
        <taxon>Orchesellinae</taxon>
        <taxon>Orchesella</taxon>
    </lineage>
</organism>
<proteinExistence type="inferred from homology"/>
<evidence type="ECO:0000313" key="7">
    <source>
        <dbReference type="Proteomes" id="UP000094527"/>
    </source>
</evidence>
<evidence type="ECO:0000256" key="2">
    <source>
        <dbReference type="ARBA" id="ARBA00022598"/>
    </source>
</evidence>
<dbReference type="STRING" id="48709.A0A1D2M9N2"/>
<evidence type="ECO:0000259" key="5">
    <source>
        <dbReference type="Pfam" id="PF13193"/>
    </source>
</evidence>
<evidence type="ECO:0000256" key="3">
    <source>
        <dbReference type="ARBA" id="ARBA00022741"/>
    </source>
</evidence>
<dbReference type="GO" id="GO:0044539">
    <property type="term" value="P:long-chain fatty acid import into cell"/>
    <property type="evidence" value="ECO:0007669"/>
    <property type="project" value="TreeGrafter"/>
</dbReference>
<dbReference type="GO" id="GO:0004467">
    <property type="term" value="F:long-chain fatty acid-CoA ligase activity"/>
    <property type="evidence" value="ECO:0007669"/>
    <property type="project" value="TreeGrafter"/>
</dbReference>
<dbReference type="GO" id="GO:0005789">
    <property type="term" value="C:endoplasmic reticulum membrane"/>
    <property type="evidence" value="ECO:0007669"/>
    <property type="project" value="TreeGrafter"/>
</dbReference>
<evidence type="ECO:0000256" key="4">
    <source>
        <dbReference type="ARBA" id="ARBA00022840"/>
    </source>
</evidence>
<dbReference type="GO" id="GO:0005324">
    <property type="term" value="F:long-chain fatty acid transmembrane transporter activity"/>
    <property type="evidence" value="ECO:0007669"/>
    <property type="project" value="TreeGrafter"/>
</dbReference>
<dbReference type="Pfam" id="PF13193">
    <property type="entry name" value="AMP-binding_C"/>
    <property type="match status" value="1"/>
</dbReference>
<keyword evidence="4" id="KW-0067">ATP-binding</keyword>
<sequence>MFRTGDLFVKDELGYLYFKDRMGDSFRWKGENVSTNELKLNQFASYCTNIQVEYVISNLTPKKNDVVVFGVKIPFSDGQAGMAVIADDSKTLDLPTLTEGIKKSLPSYARPLFLRIVEEIEQTGTHKMKKTDFQKDAYDISKCSSNIYFLLNGKYTPLTTELYDEIVSGKRNL</sequence>
<keyword evidence="7" id="KW-1185">Reference proteome</keyword>
<comment type="caution">
    <text evidence="6">The sequence shown here is derived from an EMBL/GenBank/DDBJ whole genome shotgun (WGS) entry which is preliminary data.</text>
</comment>